<accession>A0ABN7X2Z3</accession>
<protein>
    <submittedName>
        <fullName evidence="1">30107_t:CDS:1</fullName>
    </submittedName>
</protein>
<gene>
    <name evidence="1" type="ORF">GMARGA_LOCUS37295</name>
</gene>
<comment type="caution">
    <text evidence="1">The sequence shown here is derived from an EMBL/GenBank/DDBJ whole genome shotgun (WGS) entry which is preliminary data.</text>
</comment>
<evidence type="ECO:0000313" key="2">
    <source>
        <dbReference type="Proteomes" id="UP000789901"/>
    </source>
</evidence>
<reference evidence="1 2" key="1">
    <citation type="submission" date="2021-06" db="EMBL/GenBank/DDBJ databases">
        <authorList>
            <person name="Kallberg Y."/>
            <person name="Tangrot J."/>
            <person name="Rosling A."/>
        </authorList>
    </citation>
    <scope>NUCLEOTIDE SEQUENCE [LARGE SCALE GENOMIC DNA]</scope>
    <source>
        <strain evidence="1 2">120-4 pot B 10/14</strain>
    </source>
</reference>
<sequence length="70" mass="8337">DSILVPFHRCTAIGCNPENRKKIDYLIEIDMDEQKAFTYNKRFRMKCKRFGSIEKDSFRVENFKGLFLAL</sequence>
<feature type="non-terminal residue" evidence="1">
    <location>
        <position position="1"/>
    </location>
</feature>
<proteinExistence type="predicted"/>
<dbReference type="EMBL" id="CAJVQB010077078">
    <property type="protein sequence ID" value="CAG8844786.1"/>
    <property type="molecule type" value="Genomic_DNA"/>
</dbReference>
<feature type="non-terminal residue" evidence="1">
    <location>
        <position position="70"/>
    </location>
</feature>
<organism evidence="1 2">
    <name type="scientific">Gigaspora margarita</name>
    <dbReference type="NCBI Taxonomy" id="4874"/>
    <lineage>
        <taxon>Eukaryota</taxon>
        <taxon>Fungi</taxon>
        <taxon>Fungi incertae sedis</taxon>
        <taxon>Mucoromycota</taxon>
        <taxon>Glomeromycotina</taxon>
        <taxon>Glomeromycetes</taxon>
        <taxon>Diversisporales</taxon>
        <taxon>Gigasporaceae</taxon>
        <taxon>Gigaspora</taxon>
    </lineage>
</organism>
<keyword evidence="2" id="KW-1185">Reference proteome</keyword>
<evidence type="ECO:0000313" key="1">
    <source>
        <dbReference type="EMBL" id="CAG8844786.1"/>
    </source>
</evidence>
<name>A0ABN7X2Z3_GIGMA</name>
<dbReference type="Proteomes" id="UP000789901">
    <property type="component" value="Unassembled WGS sequence"/>
</dbReference>